<proteinExistence type="predicted"/>
<keyword evidence="2" id="KW-1185">Reference proteome</keyword>
<reference evidence="1 2" key="2">
    <citation type="journal article" date="2022" name="Mol. Ecol. Resour.">
        <title>The genomes of chicory, endive, great burdock and yacon provide insights into Asteraceae paleo-polyploidization history and plant inulin production.</title>
        <authorList>
            <person name="Fan W."/>
            <person name="Wang S."/>
            <person name="Wang H."/>
            <person name="Wang A."/>
            <person name="Jiang F."/>
            <person name="Liu H."/>
            <person name="Zhao H."/>
            <person name="Xu D."/>
            <person name="Zhang Y."/>
        </authorList>
    </citation>
    <scope>NUCLEOTIDE SEQUENCE [LARGE SCALE GENOMIC DNA]</scope>
    <source>
        <strain evidence="2">cv. Punajuju</strain>
        <tissue evidence="1">Leaves</tissue>
    </source>
</reference>
<dbReference type="Proteomes" id="UP001055811">
    <property type="component" value="Linkage Group LG04"/>
</dbReference>
<protein>
    <submittedName>
        <fullName evidence="1">Uncharacterized protein</fullName>
    </submittedName>
</protein>
<sequence>MLSWSQAAFLSRSIPLGFSRYFHCSLYSPGQRAISFVGESIINRHFLESMCSKMPLCNFRDQPMGKKKQKQKVVLPPELPPDVPEDEIEVSNKDLGFVNKNQEYAGFVSKLDTQSISRHINCVADVKEDVVESLYEKRSRKKSLNTKFIAINNPTSPCDPRNRFRICKKSILNLSCRPGNTMFMWLYQEVFGFPKCITDLDFLDTSSANEG</sequence>
<gene>
    <name evidence="1" type="ORF">L2E82_24522</name>
</gene>
<accession>A0ACB9E0M3</accession>
<comment type="caution">
    <text evidence="1">The sequence shown here is derived from an EMBL/GenBank/DDBJ whole genome shotgun (WGS) entry which is preliminary data.</text>
</comment>
<dbReference type="EMBL" id="CM042012">
    <property type="protein sequence ID" value="KAI3752489.1"/>
    <property type="molecule type" value="Genomic_DNA"/>
</dbReference>
<evidence type="ECO:0000313" key="1">
    <source>
        <dbReference type="EMBL" id="KAI3752489.1"/>
    </source>
</evidence>
<reference evidence="2" key="1">
    <citation type="journal article" date="2022" name="Mol. Ecol. Resour.">
        <title>The genomes of chicory, endive, great burdock and yacon provide insights into Asteraceae palaeo-polyploidization history and plant inulin production.</title>
        <authorList>
            <person name="Fan W."/>
            <person name="Wang S."/>
            <person name="Wang H."/>
            <person name="Wang A."/>
            <person name="Jiang F."/>
            <person name="Liu H."/>
            <person name="Zhao H."/>
            <person name="Xu D."/>
            <person name="Zhang Y."/>
        </authorList>
    </citation>
    <scope>NUCLEOTIDE SEQUENCE [LARGE SCALE GENOMIC DNA]</scope>
    <source>
        <strain evidence="2">cv. Punajuju</strain>
    </source>
</reference>
<evidence type="ECO:0000313" key="2">
    <source>
        <dbReference type="Proteomes" id="UP001055811"/>
    </source>
</evidence>
<organism evidence="1 2">
    <name type="scientific">Cichorium intybus</name>
    <name type="common">Chicory</name>
    <dbReference type="NCBI Taxonomy" id="13427"/>
    <lineage>
        <taxon>Eukaryota</taxon>
        <taxon>Viridiplantae</taxon>
        <taxon>Streptophyta</taxon>
        <taxon>Embryophyta</taxon>
        <taxon>Tracheophyta</taxon>
        <taxon>Spermatophyta</taxon>
        <taxon>Magnoliopsida</taxon>
        <taxon>eudicotyledons</taxon>
        <taxon>Gunneridae</taxon>
        <taxon>Pentapetalae</taxon>
        <taxon>asterids</taxon>
        <taxon>campanulids</taxon>
        <taxon>Asterales</taxon>
        <taxon>Asteraceae</taxon>
        <taxon>Cichorioideae</taxon>
        <taxon>Cichorieae</taxon>
        <taxon>Cichoriinae</taxon>
        <taxon>Cichorium</taxon>
    </lineage>
</organism>
<name>A0ACB9E0M3_CICIN</name>